<comment type="similarity">
    <text evidence="2">Belongs to the auxin efflux carrier (TC 2.A.69) family.</text>
</comment>
<dbReference type="PANTHER" id="PTHR36838:SF4">
    <property type="entry name" value="AUXIN EFFLUX CARRIER FAMILY PROTEIN"/>
    <property type="match status" value="1"/>
</dbReference>
<feature type="transmembrane region" description="Helical" evidence="8">
    <location>
        <begin position="126"/>
        <end position="148"/>
    </location>
</feature>
<dbReference type="RefSeq" id="WP_022462279.1">
    <property type="nucleotide sequence ID" value="NZ_CAXSRP010000001.1"/>
</dbReference>
<keyword evidence="4" id="KW-1003">Cell membrane</keyword>
<keyword evidence="7 8" id="KW-0472">Membrane</keyword>
<reference evidence="10 12" key="2">
    <citation type="journal article" date="2020" name="Cell Host Microbe">
        <title>Functional and Genomic Variation between Human-Derived Isolates of Lachnospiraceae Reveals Inter- and Intra-Species Diversity.</title>
        <authorList>
            <person name="Sorbara M.T."/>
            <person name="Littmann E.R."/>
            <person name="Fontana E."/>
            <person name="Moody T.U."/>
            <person name="Kohout C.E."/>
            <person name="Gjonbalaj M."/>
            <person name="Eaton V."/>
            <person name="Seok R."/>
            <person name="Leiner I.M."/>
            <person name="Pamer E.G."/>
        </authorList>
    </citation>
    <scope>NUCLEOTIDE SEQUENCE [LARGE SCALE GENOMIC DNA]</scope>
    <source>
        <strain evidence="10 12">MSK.14.54</strain>
    </source>
</reference>
<reference evidence="10" key="3">
    <citation type="submission" date="2020-02" db="EMBL/GenBank/DDBJ databases">
        <authorList>
            <person name="Littmann E."/>
            <person name="Sorbara M."/>
        </authorList>
    </citation>
    <scope>NUCLEOTIDE SEQUENCE</scope>
    <source>
        <strain evidence="10">MSK.14.54</strain>
    </source>
</reference>
<dbReference type="Pfam" id="PF03547">
    <property type="entry name" value="Mem_trans"/>
    <property type="match status" value="1"/>
</dbReference>
<feature type="transmembrane region" description="Helical" evidence="8">
    <location>
        <begin position="288"/>
        <end position="307"/>
    </location>
</feature>
<keyword evidence="6 8" id="KW-1133">Transmembrane helix</keyword>
<feature type="transmembrane region" description="Helical" evidence="8">
    <location>
        <begin position="257"/>
        <end position="276"/>
    </location>
</feature>
<dbReference type="Proteomes" id="UP000095706">
    <property type="component" value="Unassembled WGS sequence"/>
</dbReference>
<evidence type="ECO:0000256" key="5">
    <source>
        <dbReference type="ARBA" id="ARBA00022692"/>
    </source>
</evidence>
<keyword evidence="12" id="KW-1185">Reference proteome</keyword>
<proteinExistence type="inferred from homology"/>
<dbReference type="GO" id="GO:0005886">
    <property type="term" value="C:plasma membrane"/>
    <property type="evidence" value="ECO:0007669"/>
    <property type="project" value="UniProtKB-SubCell"/>
</dbReference>
<accession>A0A174LAA4</accession>
<feature type="transmembrane region" description="Helical" evidence="8">
    <location>
        <begin position="228"/>
        <end position="251"/>
    </location>
</feature>
<evidence type="ECO:0000256" key="7">
    <source>
        <dbReference type="ARBA" id="ARBA00023136"/>
    </source>
</evidence>
<gene>
    <name evidence="9" type="ORF">ERS852406_00693</name>
    <name evidence="10" type="ORF">G5B05_02835</name>
</gene>
<organism evidence="9 11">
    <name type="scientific">Fusicatenibacter saccharivorans</name>
    <dbReference type="NCBI Taxonomy" id="1150298"/>
    <lineage>
        <taxon>Bacteria</taxon>
        <taxon>Bacillati</taxon>
        <taxon>Bacillota</taxon>
        <taxon>Clostridia</taxon>
        <taxon>Lachnospirales</taxon>
        <taxon>Lachnospiraceae</taxon>
        <taxon>Fusicatenibacter</taxon>
    </lineage>
</organism>
<feature type="transmembrane region" description="Helical" evidence="8">
    <location>
        <begin position="168"/>
        <end position="185"/>
    </location>
</feature>
<dbReference type="EMBL" id="JAAITQ010000004">
    <property type="protein sequence ID" value="NSE15368.1"/>
    <property type="molecule type" value="Genomic_DNA"/>
</dbReference>
<evidence type="ECO:0000256" key="2">
    <source>
        <dbReference type="ARBA" id="ARBA00010145"/>
    </source>
</evidence>
<reference evidence="9 11" key="1">
    <citation type="submission" date="2015-09" db="EMBL/GenBank/DDBJ databases">
        <authorList>
            <consortium name="Pathogen Informatics"/>
        </authorList>
    </citation>
    <scope>NUCLEOTIDE SEQUENCE [LARGE SCALE GENOMIC DNA]</scope>
    <source>
        <strain evidence="9 11">2789STDY5608849</strain>
    </source>
</reference>
<dbReference type="InterPro" id="IPR038770">
    <property type="entry name" value="Na+/solute_symporter_sf"/>
</dbReference>
<evidence type="ECO:0000256" key="4">
    <source>
        <dbReference type="ARBA" id="ARBA00022475"/>
    </source>
</evidence>
<feature type="transmembrane region" description="Helical" evidence="8">
    <location>
        <begin position="102"/>
        <end position="120"/>
    </location>
</feature>
<evidence type="ECO:0000256" key="3">
    <source>
        <dbReference type="ARBA" id="ARBA00022448"/>
    </source>
</evidence>
<keyword evidence="5 8" id="KW-0812">Transmembrane</keyword>
<protein>
    <submittedName>
        <fullName evidence="10">AEC family transporter</fullName>
    </submittedName>
    <submittedName>
        <fullName evidence="9">Auxin efflux carrier</fullName>
    </submittedName>
</protein>
<evidence type="ECO:0000313" key="9">
    <source>
        <dbReference type="EMBL" id="CUN79335.1"/>
    </source>
</evidence>
<dbReference type="STRING" id="1150298.ERS852406_00693"/>
<dbReference type="Gene3D" id="1.20.1530.20">
    <property type="match status" value="1"/>
</dbReference>
<dbReference type="EMBL" id="CYYV01000003">
    <property type="protein sequence ID" value="CUN79335.1"/>
    <property type="molecule type" value="Genomic_DNA"/>
</dbReference>
<evidence type="ECO:0000256" key="8">
    <source>
        <dbReference type="SAM" id="Phobius"/>
    </source>
</evidence>
<name>A0A174LAA4_9FIRM</name>
<evidence type="ECO:0000256" key="6">
    <source>
        <dbReference type="ARBA" id="ARBA00022989"/>
    </source>
</evidence>
<dbReference type="AlphaFoldDB" id="A0A174LAA4"/>
<dbReference type="OrthoDB" id="9794315at2"/>
<feature type="transmembrane region" description="Helical" evidence="8">
    <location>
        <begin position="6"/>
        <end position="29"/>
    </location>
</feature>
<evidence type="ECO:0000313" key="10">
    <source>
        <dbReference type="EMBL" id="NSE15368.1"/>
    </source>
</evidence>
<feature type="transmembrane region" description="Helical" evidence="8">
    <location>
        <begin position="68"/>
        <end position="90"/>
    </location>
</feature>
<dbReference type="PANTHER" id="PTHR36838">
    <property type="entry name" value="AUXIN EFFLUX CARRIER FAMILY PROTEIN"/>
    <property type="match status" value="1"/>
</dbReference>
<evidence type="ECO:0000256" key="1">
    <source>
        <dbReference type="ARBA" id="ARBA00004651"/>
    </source>
</evidence>
<dbReference type="GO" id="GO:0055085">
    <property type="term" value="P:transmembrane transport"/>
    <property type="evidence" value="ECO:0007669"/>
    <property type="project" value="InterPro"/>
</dbReference>
<dbReference type="Proteomes" id="UP000768180">
    <property type="component" value="Unassembled WGS sequence"/>
</dbReference>
<dbReference type="InterPro" id="IPR004776">
    <property type="entry name" value="Mem_transp_PIN-like"/>
</dbReference>
<comment type="subcellular location">
    <subcellularLocation>
        <location evidence="1">Cell membrane</location>
        <topology evidence="1">Multi-pass membrane protein</topology>
    </subcellularLocation>
</comment>
<evidence type="ECO:0000313" key="12">
    <source>
        <dbReference type="Proteomes" id="UP000768180"/>
    </source>
</evidence>
<sequence>MSNLIFSLNATMPIFLTMILGLFFRKVGILDESFTSKMNKFVFKIALPVLLFQDLSDSDFSAVWDIKFVLFCFFATLLSILAVWGLSHLLKERSARGEFIQAAYRSSAAILGIAFIQNIYGNSGMAPLMIISSVPLYNIMAVVVLAVFRPEREEITADFVKKTAKNIVTNPIILGIAAGLLWSVLRIPKPVILQKTVQNIAVLATPLGLIAMGASFEAKSAAKNIRPSIAAAAIKLVGLAAVFLPIAVILGFRQEKLVAILVMLGSATTVSSFIMAKNMGHEGSLTANTVMLTTCGSAFTLTFWLYLMKTLAFI</sequence>
<keyword evidence="3" id="KW-0813">Transport</keyword>
<evidence type="ECO:0000313" key="11">
    <source>
        <dbReference type="Proteomes" id="UP000095706"/>
    </source>
</evidence>